<dbReference type="InterPro" id="IPR001173">
    <property type="entry name" value="Glyco_trans_2-like"/>
</dbReference>
<gene>
    <name evidence="2" type="ORF">IV501_02115</name>
</gene>
<dbReference type="InterPro" id="IPR029044">
    <property type="entry name" value="Nucleotide-diphossugar_trans"/>
</dbReference>
<dbReference type="Pfam" id="PF00535">
    <property type="entry name" value="Glycos_transf_2"/>
    <property type="match status" value="1"/>
</dbReference>
<dbReference type="AlphaFoldDB" id="A0A934SNY8"/>
<evidence type="ECO:0000313" key="2">
    <source>
        <dbReference type="EMBL" id="MBK4346418.1"/>
    </source>
</evidence>
<dbReference type="RefSeq" id="WP_200554749.1">
    <property type="nucleotide sequence ID" value="NZ_JAEPES010000001.1"/>
</dbReference>
<protein>
    <submittedName>
        <fullName evidence="2">Glycosyltransferase</fullName>
    </submittedName>
</protein>
<reference evidence="2" key="1">
    <citation type="submission" date="2021-01" db="EMBL/GenBank/DDBJ databases">
        <title>Lacisediminihabitans sp. nov. strain G11-30, isolated from Antarctic Soil.</title>
        <authorList>
            <person name="Li J."/>
        </authorList>
    </citation>
    <scope>NUCLEOTIDE SEQUENCE</scope>
    <source>
        <strain evidence="2">G11-30</strain>
    </source>
</reference>
<evidence type="ECO:0000259" key="1">
    <source>
        <dbReference type="Pfam" id="PF00535"/>
    </source>
</evidence>
<name>A0A934SNY8_9MICO</name>
<comment type="caution">
    <text evidence="2">The sequence shown here is derived from an EMBL/GenBank/DDBJ whole genome shotgun (WGS) entry which is preliminary data.</text>
</comment>
<sequence>MTIGFHEIDAGRALGDDYIVELADGAHLEPGALDEVAAVLARFPSQLLYGDSREGGAVLRRPVFSPLRLREQDYLGPLRVYSRTVFGTDPSLLTDVVHVPRVLSSAPHRVAVPRGDEVQSHWPEAEVTRRGDGSRRVRYPVQGEPLVSIIIPTRGSSAVIRGTERVLVVDAVRAIVERSTYRSFEIVIVADDETPQSVIDDLITVGAGSVRLVRWTDSFNFSAKVNRGAAFASGEYLLLLNDDTDPISEDWIGTMLGLAQQPGVGMVGSLLLFEDGTVQHGGHLYRDSWAGHIAWGWPMDRDDALGSMRVTREVSGVTAACALISAELFWSIGGLSSVFAGNYNDVDLSLKVRAAGRSIVWTPDARLYHFESKTREAAVAPSELAALRQRWGTRLLIDPYWSE</sequence>
<dbReference type="PANTHER" id="PTHR43179:SF7">
    <property type="entry name" value="RHAMNOSYLTRANSFERASE WBBL"/>
    <property type="match status" value="1"/>
</dbReference>
<dbReference type="Gene3D" id="3.90.550.10">
    <property type="entry name" value="Spore Coat Polysaccharide Biosynthesis Protein SpsA, Chain A"/>
    <property type="match status" value="1"/>
</dbReference>
<evidence type="ECO:0000313" key="3">
    <source>
        <dbReference type="Proteomes" id="UP000636458"/>
    </source>
</evidence>
<dbReference type="EMBL" id="JAEPES010000001">
    <property type="protein sequence ID" value="MBK4346418.1"/>
    <property type="molecule type" value="Genomic_DNA"/>
</dbReference>
<dbReference type="PANTHER" id="PTHR43179">
    <property type="entry name" value="RHAMNOSYLTRANSFERASE WBBL"/>
    <property type="match status" value="1"/>
</dbReference>
<dbReference type="SUPFAM" id="SSF53448">
    <property type="entry name" value="Nucleotide-diphospho-sugar transferases"/>
    <property type="match status" value="1"/>
</dbReference>
<organism evidence="2 3">
    <name type="scientific">Lacisediminihabitans changchengi</name>
    <dbReference type="NCBI Taxonomy" id="2787634"/>
    <lineage>
        <taxon>Bacteria</taxon>
        <taxon>Bacillati</taxon>
        <taxon>Actinomycetota</taxon>
        <taxon>Actinomycetes</taxon>
        <taxon>Micrococcales</taxon>
        <taxon>Microbacteriaceae</taxon>
        <taxon>Lacisediminihabitans</taxon>
    </lineage>
</organism>
<accession>A0A934SNY8</accession>
<proteinExistence type="predicted"/>
<keyword evidence="3" id="KW-1185">Reference proteome</keyword>
<dbReference type="Proteomes" id="UP000636458">
    <property type="component" value="Unassembled WGS sequence"/>
</dbReference>
<feature type="domain" description="Glycosyltransferase 2-like" evidence="1">
    <location>
        <begin position="148"/>
        <end position="332"/>
    </location>
</feature>